<dbReference type="FunCoup" id="C5DEH8">
    <property type="interactions" value="64"/>
</dbReference>
<dbReference type="GO" id="GO:0006890">
    <property type="term" value="P:retrograde vesicle-mediated transport, Golgi to endoplasmic reticulum"/>
    <property type="evidence" value="ECO:0007669"/>
    <property type="project" value="InterPro"/>
</dbReference>
<dbReference type="InParanoid" id="C5DEH8"/>
<evidence type="ECO:0000256" key="9">
    <source>
        <dbReference type="ARBA" id="ARBA00037934"/>
    </source>
</evidence>
<dbReference type="EMBL" id="CU928167">
    <property type="protein sequence ID" value="CAR22189.1"/>
    <property type="molecule type" value="Genomic_DNA"/>
</dbReference>
<evidence type="ECO:0000256" key="7">
    <source>
        <dbReference type="ARBA" id="ARBA00023054"/>
    </source>
</evidence>
<comment type="similarity">
    <text evidence="9">Belongs to the SEC20 family.</text>
</comment>
<evidence type="ECO:0000256" key="8">
    <source>
        <dbReference type="ARBA" id="ARBA00023136"/>
    </source>
</evidence>
<keyword evidence="7" id="KW-0175">Coiled coil</keyword>
<keyword evidence="5" id="KW-0931">ER-Golgi transport</keyword>
<reference evidence="12 13" key="1">
    <citation type="journal article" date="2009" name="Genome Res.">
        <title>Comparative genomics of protoploid Saccharomycetaceae.</title>
        <authorList>
            <consortium name="The Genolevures Consortium"/>
            <person name="Souciet J.-L."/>
            <person name="Dujon B."/>
            <person name="Gaillardin C."/>
            <person name="Johnston M."/>
            <person name="Baret P.V."/>
            <person name="Cliften P."/>
            <person name="Sherman D.J."/>
            <person name="Weissenbach J."/>
            <person name="Westhof E."/>
            <person name="Wincker P."/>
            <person name="Jubin C."/>
            <person name="Poulain J."/>
            <person name="Barbe V."/>
            <person name="Segurens B."/>
            <person name="Artiguenave F."/>
            <person name="Anthouard V."/>
            <person name="Vacherie B."/>
            <person name="Val M.-E."/>
            <person name="Fulton R.S."/>
            <person name="Minx P."/>
            <person name="Wilson R."/>
            <person name="Durrens P."/>
            <person name="Jean G."/>
            <person name="Marck C."/>
            <person name="Martin T."/>
            <person name="Nikolski M."/>
            <person name="Rolland T."/>
            <person name="Seret M.-L."/>
            <person name="Casaregola S."/>
            <person name="Despons L."/>
            <person name="Fairhead C."/>
            <person name="Fischer G."/>
            <person name="Lafontaine I."/>
            <person name="Leh V."/>
            <person name="Lemaire M."/>
            <person name="de Montigny J."/>
            <person name="Neuveglise C."/>
            <person name="Thierry A."/>
            <person name="Blanc-Lenfle I."/>
            <person name="Bleykasten C."/>
            <person name="Diffels J."/>
            <person name="Fritsch E."/>
            <person name="Frangeul L."/>
            <person name="Goeffon A."/>
            <person name="Jauniaux N."/>
            <person name="Kachouri-Lafond R."/>
            <person name="Payen C."/>
            <person name="Potier S."/>
            <person name="Pribylova L."/>
            <person name="Ozanne C."/>
            <person name="Richard G.-F."/>
            <person name="Sacerdot C."/>
            <person name="Straub M.-L."/>
            <person name="Talla E."/>
        </authorList>
    </citation>
    <scope>NUCLEOTIDE SEQUENCE [LARGE SCALE GENOMIC DNA]</scope>
    <source>
        <strain evidence="13">ATCC 56472 / CBS 6340 / NRRL Y-8284</strain>
    </source>
</reference>
<dbReference type="STRING" id="559295.C5DEH8"/>
<dbReference type="OrthoDB" id="46868at2759"/>
<dbReference type="OMA" id="FINDIRL"/>
<dbReference type="InterPro" id="IPR056173">
    <property type="entry name" value="Sec20_C"/>
</dbReference>
<feature type="region of interest" description="Disordered" evidence="10">
    <location>
        <begin position="130"/>
        <end position="154"/>
    </location>
</feature>
<dbReference type="GO" id="GO:0031201">
    <property type="term" value="C:SNARE complex"/>
    <property type="evidence" value="ECO:0007669"/>
    <property type="project" value="TreeGrafter"/>
</dbReference>
<name>C5DEH8_LACTC</name>
<dbReference type="RefSeq" id="XP_002552627.1">
    <property type="nucleotide sequence ID" value="XM_002552581.1"/>
</dbReference>
<keyword evidence="8" id="KW-0472">Membrane</keyword>
<sequence>MIQDSEFDGYVSKLQQLEAQLLSDPYSAAAVEVLSQYAEMVRVLIVCATQRHRGLRISWKRFNDLKIEGGAGKDDEEAAEHVAQIVQAVDFVVALEKRYKAAQVEANDEFGARLKELRAERYAKYREQVAEQQGRAEQQSQEEGAGQPVSKKQQLLTTNKKITSTLMRTSHLLQSSVMQSELNLGELQEQTRSMHKLNDRFDSLSGVLHTSSKIVKIINDSSGRERRQIYTGLSFLGLCIAWVLWRRIFKLPVKLALWMWFRFSRALLASLGALPKTKVPAPMVLNTVAPAIASTATNALSAVSAVSAESAQTAATEQATASMESLVQDAVDGAFARIRDEL</sequence>
<keyword evidence="3" id="KW-0812">Transmembrane</keyword>
<dbReference type="CDD" id="cd15865">
    <property type="entry name" value="SNARE_SEC20"/>
    <property type="match status" value="1"/>
</dbReference>
<dbReference type="PANTHER" id="PTHR12825:SF0">
    <property type="entry name" value="VESICLE TRANSPORT PROTEIN SEC20"/>
    <property type="match status" value="1"/>
</dbReference>
<dbReference type="KEGG" id="lth:KLTH0C09350g"/>
<accession>C5DEH8</accession>
<evidence type="ECO:0000256" key="1">
    <source>
        <dbReference type="ARBA" id="ARBA00004163"/>
    </source>
</evidence>
<evidence type="ECO:0000256" key="10">
    <source>
        <dbReference type="SAM" id="MobiDB-lite"/>
    </source>
</evidence>
<evidence type="ECO:0000313" key="13">
    <source>
        <dbReference type="Proteomes" id="UP000002036"/>
    </source>
</evidence>
<keyword evidence="4" id="KW-0256">Endoplasmic reticulum</keyword>
<evidence type="ECO:0000256" key="3">
    <source>
        <dbReference type="ARBA" id="ARBA00022692"/>
    </source>
</evidence>
<dbReference type="GO" id="GO:0005789">
    <property type="term" value="C:endoplasmic reticulum membrane"/>
    <property type="evidence" value="ECO:0007669"/>
    <property type="project" value="UniProtKB-SubCell"/>
</dbReference>
<evidence type="ECO:0000313" key="12">
    <source>
        <dbReference type="EMBL" id="CAR22189.1"/>
    </source>
</evidence>
<evidence type="ECO:0000256" key="2">
    <source>
        <dbReference type="ARBA" id="ARBA00022448"/>
    </source>
</evidence>
<evidence type="ECO:0000256" key="4">
    <source>
        <dbReference type="ARBA" id="ARBA00022824"/>
    </source>
</evidence>
<organism evidence="12 13">
    <name type="scientific">Lachancea thermotolerans (strain ATCC 56472 / CBS 6340 / NRRL Y-8284)</name>
    <name type="common">Yeast</name>
    <name type="synonym">Kluyveromyces thermotolerans</name>
    <dbReference type="NCBI Taxonomy" id="559295"/>
    <lineage>
        <taxon>Eukaryota</taxon>
        <taxon>Fungi</taxon>
        <taxon>Dikarya</taxon>
        <taxon>Ascomycota</taxon>
        <taxon>Saccharomycotina</taxon>
        <taxon>Saccharomycetes</taxon>
        <taxon>Saccharomycetales</taxon>
        <taxon>Saccharomycetaceae</taxon>
        <taxon>Lachancea</taxon>
    </lineage>
</organism>
<protein>
    <submittedName>
        <fullName evidence="12">KLTH0C09350p</fullName>
    </submittedName>
</protein>
<dbReference type="InterPro" id="IPR005606">
    <property type="entry name" value="Sec20"/>
</dbReference>
<evidence type="ECO:0000259" key="11">
    <source>
        <dbReference type="Pfam" id="PF03908"/>
    </source>
</evidence>
<dbReference type="Pfam" id="PF03908">
    <property type="entry name" value="Sec20"/>
    <property type="match status" value="1"/>
</dbReference>
<evidence type="ECO:0000256" key="6">
    <source>
        <dbReference type="ARBA" id="ARBA00022989"/>
    </source>
</evidence>
<keyword evidence="13" id="KW-1185">Reference proteome</keyword>
<dbReference type="GeneID" id="8291505"/>
<dbReference type="HOGENOM" id="CLU_046734_0_0_1"/>
<keyword evidence="2" id="KW-0813">Transport</keyword>
<keyword evidence="6" id="KW-1133">Transmembrane helix</keyword>
<evidence type="ECO:0000256" key="5">
    <source>
        <dbReference type="ARBA" id="ARBA00022892"/>
    </source>
</evidence>
<feature type="domain" description="Sec20 C-terminal" evidence="11">
    <location>
        <begin position="158"/>
        <end position="248"/>
    </location>
</feature>
<dbReference type="PANTHER" id="PTHR12825">
    <property type="entry name" value="BNIP1-RELATED"/>
    <property type="match status" value="1"/>
</dbReference>
<dbReference type="eggNOG" id="ENOG502S7WD">
    <property type="taxonomic scope" value="Eukaryota"/>
</dbReference>
<feature type="compositionally biased region" description="Low complexity" evidence="10">
    <location>
        <begin position="130"/>
        <end position="147"/>
    </location>
</feature>
<dbReference type="AlphaFoldDB" id="C5DEH8"/>
<comment type="subcellular location">
    <subcellularLocation>
        <location evidence="1">Endoplasmic reticulum membrane</location>
        <topology evidence="1">Single-pass type IV membrane protein</topology>
    </subcellularLocation>
</comment>
<gene>
    <name evidence="12" type="ordered locus">KLTH0C09350g</name>
</gene>
<dbReference type="GO" id="GO:0005484">
    <property type="term" value="F:SNAP receptor activity"/>
    <property type="evidence" value="ECO:0007669"/>
    <property type="project" value="InterPro"/>
</dbReference>
<proteinExistence type="inferred from homology"/>
<dbReference type="Proteomes" id="UP000002036">
    <property type="component" value="Chromosome C"/>
</dbReference>